<keyword evidence="3" id="KW-0238">DNA-binding</keyword>
<dbReference type="PROSITE" id="PS51369">
    <property type="entry name" value="TCP"/>
    <property type="match status" value="1"/>
</dbReference>
<name>A0A4S8KI11_MUSBA</name>
<dbReference type="PANTHER" id="PTHR31072">
    <property type="entry name" value="TRANSCRIPTION FACTOR TCP4-RELATED"/>
    <property type="match status" value="1"/>
</dbReference>
<comment type="caution">
    <text evidence="8">The sequence shown here is derived from an EMBL/GenBank/DDBJ whole genome shotgun (WGS) entry which is preliminary data.</text>
</comment>
<dbReference type="InterPro" id="IPR017887">
    <property type="entry name" value="TF_TCP_subgr"/>
</dbReference>
<proteinExistence type="predicted"/>
<keyword evidence="5" id="KW-0539">Nucleus</keyword>
<dbReference type="PANTHER" id="PTHR31072:SF147">
    <property type="entry name" value="TRANSCRIPTION FACTOR TCP13"/>
    <property type="match status" value="1"/>
</dbReference>
<feature type="region of interest" description="Disordered" evidence="6">
    <location>
        <begin position="1"/>
        <end position="28"/>
    </location>
</feature>
<feature type="domain" description="TCP" evidence="7">
    <location>
        <begin position="47"/>
        <end position="105"/>
    </location>
</feature>
<protein>
    <recommendedName>
        <fullName evidence="7">TCP domain-containing protein</fullName>
    </recommendedName>
</protein>
<dbReference type="AlphaFoldDB" id="A0A4S8KI11"/>
<keyword evidence="9" id="KW-1185">Reference proteome</keyword>
<evidence type="ECO:0000256" key="6">
    <source>
        <dbReference type="SAM" id="MobiDB-lite"/>
    </source>
</evidence>
<reference evidence="8 9" key="1">
    <citation type="journal article" date="2019" name="Nat. Plants">
        <title>Genome sequencing of Musa balbisiana reveals subgenome evolution and function divergence in polyploid bananas.</title>
        <authorList>
            <person name="Yao X."/>
        </authorList>
    </citation>
    <scope>NUCLEOTIDE SEQUENCE [LARGE SCALE GENOMIC DNA]</scope>
    <source>
        <strain evidence="9">cv. DH-PKW</strain>
        <tissue evidence="8">Leaves</tissue>
    </source>
</reference>
<accession>A0A4S8KI11</accession>
<dbReference type="Proteomes" id="UP000317650">
    <property type="component" value="Chromosome 4"/>
</dbReference>
<keyword evidence="4" id="KW-0804">Transcription</keyword>
<comment type="subcellular location">
    <subcellularLocation>
        <location evidence="1">Nucleus</location>
    </subcellularLocation>
</comment>
<evidence type="ECO:0000256" key="2">
    <source>
        <dbReference type="ARBA" id="ARBA00023015"/>
    </source>
</evidence>
<evidence type="ECO:0000256" key="5">
    <source>
        <dbReference type="ARBA" id="ARBA00023242"/>
    </source>
</evidence>
<feature type="region of interest" description="Disordered" evidence="6">
    <location>
        <begin position="308"/>
        <end position="331"/>
    </location>
</feature>
<dbReference type="GO" id="GO:0003700">
    <property type="term" value="F:DNA-binding transcription factor activity"/>
    <property type="evidence" value="ECO:0007669"/>
    <property type="project" value="InterPro"/>
</dbReference>
<evidence type="ECO:0000256" key="1">
    <source>
        <dbReference type="ARBA" id="ARBA00004123"/>
    </source>
</evidence>
<dbReference type="InterPro" id="IPR005333">
    <property type="entry name" value="Transcription_factor_TCP"/>
</dbReference>
<evidence type="ECO:0000313" key="8">
    <source>
        <dbReference type="EMBL" id="THU75007.1"/>
    </source>
</evidence>
<organism evidence="8 9">
    <name type="scientific">Musa balbisiana</name>
    <name type="common">Banana</name>
    <dbReference type="NCBI Taxonomy" id="52838"/>
    <lineage>
        <taxon>Eukaryota</taxon>
        <taxon>Viridiplantae</taxon>
        <taxon>Streptophyta</taxon>
        <taxon>Embryophyta</taxon>
        <taxon>Tracheophyta</taxon>
        <taxon>Spermatophyta</taxon>
        <taxon>Magnoliopsida</taxon>
        <taxon>Liliopsida</taxon>
        <taxon>Zingiberales</taxon>
        <taxon>Musaceae</taxon>
        <taxon>Musa</taxon>
    </lineage>
</organism>
<sequence>MINRSREKEKATRQEGATSDGKFPVSSRPWLGLRNPRIVRVSRAFGGKDRHSKVSTIRGLRDRRVRLSVPTAIQLYDLQDKLGVDQPSKAVDWLLAAAQHEIDKLPPLPFPPASFTQLGQSFPISTAFSYHHPITAQGLALTLHDKDVKCADETGDCPLALFSSAAANDGVLGNKAAELAKFPGFSLSSSVRTDGTTRQVIGEGENDDNVRSYCAQVSEACDNSLTGSGSNLIPHASHYYHSNPANSNAYEHQFGGNSSSPPSVPGSQLVFYASGGTPPMFPPYMTPPNGSSSRQSIHIPSAASQHLRSSSETFLGSGSHESHEIQGNGRDAGPVVGWGFQCGNGKLADWGPNFLRWSPETGFQYGHPFPLNTSFQEHIKQISMSYVLVDDIHGARR</sequence>
<evidence type="ECO:0000256" key="4">
    <source>
        <dbReference type="ARBA" id="ARBA00023163"/>
    </source>
</evidence>
<evidence type="ECO:0000259" key="7">
    <source>
        <dbReference type="PROSITE" id="PS51369"/>
    </source>
</evidence>
<dbReference type="GO" id="GO:0005634">
    <property type="term" value="C:nucleus"/>
    <property type="evidence" value="ECO:0007669"/>
    <property type="project" value="UniProtKB-SubCell"/>
</dbReference>
<feature type="region of interest" description="Disordered" evidence="6">
    <location>
        <begin position="284"/>
        <end position="303"/>
    </location>
</feature>
<keyword evidence="2" id="KW-0805">Transcription regulation</keyword>
<feature type="compositionally biased region" description="Polar residues" evidence="6">
    <location>
        <begin position="289"/>
        <end position="303"/>
    </location>
</feature>
<dbReference type="GO" id="GO:0043565">
    <property type="term" value="F:sequence-specific DNA binding"/>
    <property type="evidence" value="ECO:0007669"/>
    <property type="project" value="TreeGrafter"/>
</dbReference>
<feature type="compositionally biased region" description="Basic and acidic residues" evidence="6">
    <location>
        <begin position="1"/>
        <end position="13"/>
    </location>
</feature>
<dbReference type="Pfam" id="PF03634">
    <property type="entry name" value="TCP"/>
    <property type="match status" value="1"/>
</dbReference>
<gene>
    <name evidence="8" type="ORF">C4D60_Mb04t39390</name>
</gene>
<dbReference type="EMBL" id="PYDT01000001">
    <property type="protein sequence ID" value="THU75007.1"/>
    <property type="molecule type" value="Genomic_DNA"/>
</dbReference>
<evidence type="ECO:0000256" key="3">
    <source>
        <dbReference type="ARBA" id="ARBA00023125"/>
    </source>
</evidence>
<evidence type="ECO:0000313" key="9">
    <source>
        <dbReference type="Proteomes" id="UP000317650"/>
    </source>
</evidence>